<dbReference type="Pfam" id="PF01381">
    <property type="entry name" value="HTH_3"/>
    <property type="match status" value="1"/>
</dbReference>
<dbReference type="Gene3D" id="1.25.40.10">
    <property type="entry name" value="Tetratricopeptide repeat domain"/>
    <property type="match status" value="2"/>
</dbReference>
<proteinExistence type="predicted"/>
<organism evidence="4 5">
    <name type="scientific">Collibacillus ludicampi</name>
    <dbReference type="NCBI Taxonomy" id="2771369"/>
    <lineage>
        <taxon>Bacteria</taxon>
        <taxon>Bacillati</taxon>
        <taxon>Bacillota</taxon>
        <taxon>Bacilli</taxon>
        <taxon>Bacillales</taxon>
        <taxon>Alicyclobacillaceae</taxon>
        <taxon>Collibacillus</taxon>
    </lineage>
</organism>
<keyword evidence="1" id="KW-0677">Repeat</keyword>
<dbReference type="SMART" id="SM00530">
    <property type="entry name" value="HTH_XRE"/>
    <property type="match status" value="1"/>
</dbReference>
<dbReference type="InterPro" id="IPR010982">
    <property type="entry name" value="Lambda_DNA-bd_dom_sf"/>
</dbReference>
<evidence type="ECO:0000256" key="1">
    <source>
        <dbReference type="ARBA" id="ARBA00022737"/>
    </source>
</evidence>
<dbReference type="SUPFAM" id="SSF48452">
    <property type="entry name" value="TPR-like"/>
    <property type="match status" value="2"/>
</dbReference>
<dbReference type="RefSeq" id="WP_282200221.1">
    <property type="nucleotide sequence ID" value="NZ_BOQE01000001.1"/>
</dbReference>
<evidence type="ECO:0000259" key="3">
    <source>
        <dbReference type="PROSITE" id="PS50943"/>
    </source>
</evidence>
<dbReference type="PANTHER" id="PTHR44943:SF8">
    <property type="entry name" value="TPR REPEAT-CONTAINING PROTEIN MJ0263"/>
    <property type="match status" value="1"/>
</dbReference>
<name>A0AAV4LHK7_9BACL</name>
<keyword evidence="5" id="KW-1185">Reference proteome</keyword>
<gene>
    <name evidence="4" type="ORF">DNHGIG_27570</name>
</gene>
<evidence type="ECO:0000313" key="5">
    <source>
        <dbReference type="Proteomes" id="UP001057291"/>
    </source>
</evidence>
<dbReference type="Pfam" id="PF13181">
    <property type="entry name" value="TPR_8"/>
    <property type="match status" value="2"/>
</dbReference>
<dbReference type="SUPFAM" id="SSF47413">
    <property type="entry name" value="lambda repressor-like DNA-binding domains"/>
    <property type="match status" value="1"/>
</dbReference>
<dbReference type="InterPro" id="IPR001387">
    <property type="entry name" value="Cro/C1-type_HTH"/>
</dbReference>
<sequence>MSLGAYVKALRRQKHWTQSELAKDITTKSMVSQLELGKARPSMRVIIQLLARLEADMVTAVEQDATTIDEWKQWATALLEEHQHDEAMRVIERLLQKDITHEERIEWLLKFSLAALRQRKGDLVIRVLSPLEGELEEKRFSDPILTLYHYLGYAYIYQGDTMMSYHYFDRCEQGLQTVGNHSDPLIQLRTCINLGYVLMQLQRYEEAKQRFLRADLAWNQQIPIKWKGFLYHHLAICARRLGEQEEAKKYLDEASRWYLLDPEENRDAIIILNGERAKLMADNGKYEEAIAFFTHSFSQRDLLADTNMKIDVSAKMAEFYYKAGRLEEALGLLNGILGEKHRPSPSLAYAFHVRGQIYRALDRNKESVEDISCAADIYQKVKYHKDMAQALEDLDEVLHDLFDEELVSCMR</sequence>
<accession>A0AAV4LHK7</accession>
<protein>
    <recommendedName>
        <fullName evidence="3">HTH cro/C1-type domain-containing protein</fullName>
    </recommendedName>
</protein>
<dbReference type="CDD" id="cd00093">
    <property type="entry name" value="HTH_XRE"/>
    <property type="match status" value="1"/>
</dbReference>
<evidence type="ECO:0000313" key="4">
    <source>
        <dbReference type="EMBL" id="GIM47208.1"/>
    </source>
</evidence>
<dbReference type="InterPro" id="IPR011990">
    <property type="entry name" value="TPR-like_helical_dom_sf"/>
</dbReference>
<dbReference type="InterPro" id="IPR051685">
    <property type="entry name" value="Ycf3/AcsC/BcsC/TPR_MFPF"/>
</dbReference>
<dbReference type="PANTHER" id="PTHR44943">
    <property type="entry name" value="CELLULOSE SYNTHASE OPERON PROTEIN C"/>
    <property type="match status" value="1"/>
</dbReference>
<dbReference type="InterPro" id="IPR019734">
    <property type="entry name" value="TPR_rpt"/>
</dbReference>
<dbReference type="PROSITE" id="PS50943">
    <property type="entry name" value="HTH_CROC1"/>
    <property type="match status" value="1"/>
</dbReference>
<evidence type="ECO:0000256" key="2">
    <source>
        <dbReference type="ARBA" id="ARBA00022803"/>
    </source>
</evidence>
<keyword evidence="2" id="KW-0802">TPR repeat</keyword>
<dbReference type="SMART" id="SM00028">
    <property type="entry name" value="TPR"/>
    <property type="match status" value="4"/>
</dbReference>
<dbReference type="GO" id="GO:0003677">
    <property type="term" value="F:DNA binding"/>
    <property type="evidence" value="ECO:0007669"/>
    <property type="project" value="InterPro"/>
</dbReference>
<feature type="domain" description="HTH cro/C1-type" evidence="3">
    <location>
        <begin position="7"/>
        <end position="60"/>
    </location>
</feature>
<comment type="caution">
    <text evidence="4">The sequence shown here is derived from an EMBL/GenBank/DDBJ whole genome shotgun (WGS) entry which is preliminary data.</text>
</comment>
<reference evidence="4" key="1">
    <citation type="journal article" date="2023" name="Int. J. Syst. Evol. Microbiol.">
        <title>Collibacillus ludicampi gen. nov., sp. nov., a new soil bacterium of the family Alicyclobacillaceae.</title>
        <authorList>
            <person name="Jojima T."/>
            <person name="Ioku Y."/>
            <person name="Fukuta Y."/>
            <person name="Shirasaka N."/>
            <person name="Matsumura Y."/>
            <person name="Mori M."/>
        </authorList>
    </citation>
    <scope>NUCLEOTIDE SEQUENCE</scope>
    <source>
        <strain evidence="4">TP075</strain>
    </source>
</reference>
<dbReference type="Proteomes" id="UP001057291">
    <property type="component" value="Unassembled WGS sequence"/>
</dbReference>
<dbReference type="AlphaFoldDB" id="A0AAV4LHK7"/>
<dbReference type="EMBL" id="BOQE01000001">
    <property type="protein sequence ID" value="GIM47208.1"/>
    <property type="molecule type" value="Genomic_DNA"/>
</dbReference>